<dbReference type="PROSITE" id="PS00913">
    <property type="entry name" value="ADH_IRON_1"/>
    <property type="match status" value="1"/>
</dbReference>
<dbReference type="FunFam" id="3.40.50.1970:FF:000003">
    <property type="entry name" value="Alcohol dehydrogenase, iron-containing"/>
    <property type="match status" value="1"/>
</dbReference>
<dbReference type="InterPro" id="IPR056798">
    <property type="entry name" value="ADH_Fe_C"/>
</dbReference>
<reference evidence="4 5" key="1">
    <citation type="submission" date="2016-11" db="EMBL/GenBank/DDBJ databases">
        <authorList>
            <person name="Jaros S."/>
            <person name="Januszkiewicz K."/>
            <person name="Wedrychowicz H."/>
        </authorList>
    </citation>
    <scope>NUCLEOTIDE SEQUENCE [LARGE SCALE GENOMIC DNA]</scope>
    <source>
        <strain evidence="4 5">DSM 3089</strain>
    </source>
</reference>
<protein>
    <submittedName>
        <fullName evidence="4">Alcohol dehydrogenase, class IV</fullName>
    </submittedName>
</protein>
<evidence type="ECO:0000259" key="2">
    <source>
        <dbReference type="Pfam" id="PF00465"/>
    </source>
</evidence>
<keyword evidence="5" id="KW-1185">Reference proteome</keyword>
<gene>
    <name evidence="4" type="ORF">SAMN02745196_02966</name>
</gene>
<keyword evidence="1" id="KW-0560">Oxidoreductase</keyword>
<dbReference type="InterPro" id="IPR018211">
    <property type="entry name" value="ADH_Fe_CS"/>
</dbReference>
<dbReference type="PANTHER" id="PTHR43633">
    <property type="entry name" value="ALCOHOL DEHYDROGENASE YQHD"/>
    <property type="match status" value="1"/>
</dbReference>
<organism evidence="4 5">
    <name type="scientific">Clostridium collagenovorans DSM 3089</name>
    <dbReference type="NCBI Taxonomy" id="1121306"/>
    <lineage>
        <taxon>Bacteria</taxon>
        <taxon>Bacillati</taxon>
        <taxon>Bacillota</taxon>
        <taxon>Clostridia</taxon>
        <taxon>Eubacteriales</taxon>
        <taxon>Clostridiaceae</taxon>
        <taxon>Clostridium</taxon>
    </lineage>
</organism>
<feature type="domain" description="Fe-containing alcohol dehydrogenase-like C-terminal" evidence="3">
    <location>
        <begin position="201"/>
        <end position="398"/>
    </location>
</feature>
<dbReference type="SUPFAM" id="SSF56796">
    <property type="entry name" value="Dehydroquinate synthase-like"/>
    <property type="match status" value="1"/>
</dbReference>
<name>A0A1M5YI41_9CLOT</name>
<dbReference type="GO" id="GO:0005829">
    <property type="term" value="C:cytosol"/>
    <property type="evidence" value="ECO:0007669"/>
    <property type="project" value="TreeGrafter"/>
</dbReference>
<evidence type="ECO:0000313" key="4">
    <source>
        <dbReference type="EMBL" id="SHI11680.1"/>
    </source>
</evidence>
<dbReference type="Gene3D" id="3.40.50.1970">
    <property type="match status" value="1"/>
</dbReference>
<dbReference type="Pfam" id="PF00465">
    <property type="entry name" value="Fe-ADH"/>
    <property type="match status" value="1"/>
</dbReference>
<sequence>MWEQTLSLNQIAEIRCKSTVYLGVGAITKIFDIVKELKSKNINKIIVITGHASYKKTGAWDHVEKALNENNVEFVLYDKITANPTTTHVDEATDMARKLGAKAIIAIGGGSVIDAAKSTAIMVNYPDKTCSDLFEYKFTPEVALPVIAVNTTHGTGTEGDRFAVVSVLEKKYKPCTAYDLGYPMYSIDDPALMTGLPKNQTAYTAIDAMNHVIEASTTTVANPYSIMLAQETVRLIAKYLPLALEDGNNIEARYYLTYASLIAGIAFDNTLLHLTHALEHPLSAIKPDLAHGLGLSMILPPIVKYTYEAKPEVLATVLSPIVPNIKGVKEEADMVAAGVKSWLAKMGVADTLKDHGFTEDHISELTDLTFNTPSLGLLLDCSPVKATPELISDIYRKSL</sequence>
<dbReference type="InterPro" id="IPR044731">
    <property type="entry name" value="BDH-like"/>
</dbReference>
<dbReference type="AlphaFoldDB" id="A0A1M5YI41"/>
<dbReference type="EMBL" id="FQXP01000015">
    <property type="protein sequence ID" value="SHI11680.1"/>
    <property type="molecule type" value="Genomic_DNA"/>
</dbReference>
<dbReference type="GO" id="GO:1990002">
    <property type="term" value="F:methylglyoxal reductase (NADPH) (acetol producing) activity"/>
    <property type="evidence" value="ECO:0007669"/>
    <property type="project" value="TreeGrafter"/>
</dbReference>
<dbReference type="InterPro" id="IPR001670">
    <property type="entry name" value="ADH_Fe/GldA"/>
</dbReference>
<evidence type="ECO:0000259" key="3">
    <source>
        <dbReference type="Pfam" id="PF25137"/>
    </source>
</evidence>
<proteinExistence type="predicted"/>
<evidence type="ECO:0000256" key="1">
    <source>
        <dbReference type="ARBA" id="ARBA00023002"/>
    </source>
</evidence>
<dbReference type="PANTHER" id="PTHR43633:SF1">
    <property type="entry name" value="ALCOHOL DEHYDROGENASE YQHD"/>
    <property type="match status" value="1"/>
</dbReference>
<accession>A0A1M5YI41</accession>
<dbReference type="GO" id="GO:0008106">
    <property type="term" value="F:alcohol dehydrogenase (NADP+) activity"/>
    <property type="evidence" value="ECO:0007669"/>
    <property type="project" value="TreeGrafter"/>
</dbReference>
<dbReference type="Gene3D" id="1.20.1090.10">
    <property type="entry name" value="Dehydroquinate synthase-like - alpha domain"/>
    <property type="match status" value="1"/>
</dbReference>
<dbReference type="Proteomes" id="UP000184526">
    <property type="component" value="Unassembled WGS sequence"/>
</dbReference>
<dbReference type="GO" id="GO:0046872">
    <property type="term" value="F:metal ion binding"/>
    <property type="evidence" value="ECO:0007669"/>
    <property type="project" value="InterPro"/>
</dbReference>
<dbReference type="Pfam" id="PF25137">
    <property type="entry name" value="ADH_Fe_C"/>
    <property type="match status" value="1"/>
</dbReference>
<dbReference type="CDD" id="cd08186">
    <property type="entry name" value="Fe-ADH-like"/>
    <property type="match status" value="1"/>
</dbReference>
<dbReference type="RefSeq" id="WP_072832773.1">
    <property type="nucleotide sequence ID" value="NZ_FQXP01000015.1"/>
</dbReference>
<dbReference type="GO" id="GO:1990362">
    <property type="term" value="F:butanol dehydrogenase (NAD+) activity"/>
    <property type="evidence" value="ECO:0007669"/>
    <property type="project" value="InterPro"/>
</dbReference>
<evidence type="ECO:0000313" key="5">
    <source>
        <dbReference type="Proteomes" id="UP000184526"/>
    </source>
</evidence>
<feature type="domain" description="Alcohol dehydrogenase iron-type/glycerol dehydrogenase GldA" evidence="2">
    <location>
        <begin position="19"/>
        <end position="190"/>
    </location>
</feature>
<dbReference type="InterPro" id="IPR045910">
    <property type="entry name" value="AdhA-like"/>
</dbReference>
<dbReference type="STRING" id="1121306.SAMN02745196_02966"/>
<dbReference type="OrthoDB" id="9804734at2"/>